<accession>A0A7S7NS70</accession>
<protein>
    <submittedName>
        <fullName evidence="2">Metallophosphoesterase</fullName>
    </submittedName>
</protein>
<sequence length="326" mass="35582">MRRRDFIRLAAAVQIPSPARLVAVGDVHGDLDRFVDVLSMAGLVDDAAAWSGGAATLVQLGDVVDRGSKSREVIDFLTVLRKQAARAGGAVHCLIGNHEAMRMYGDFRYVAAAEFQSLATSKSDRERDRLFERDLAKLAGSSSLGDRSDLSLGYRTKWEKEHPLGQAELARAFSPKGAYGKWILTQRATLRLGGTLFVHAGISPKYAEWSETRLNSRAIEELQTGERLDDESLCKDTQGPLWWRGFSTDSESELAPHVEALLAKHQVQRIIVGHTPTANGVVSRLGGKLILADVGLSTAFTARRACVVIENGGAHALDRGRKLQLK</sequence>
<organism evidence="2 3">
    <name type="scientific">Paludibaculum fermentans</name>
    <dbReference type="NCBI Taxonomy" id="1473598"/>
    <lineage>
        <taxon>Bacteria</taxon>
        <taxon>Pseudomonadati</taxon>
        <taxon>Acidobacteriota</taxon>
        <taxon>Terriglobia</taxon>
        <taxon>Bryobacterales</taxon>
        <taxon>Bryobacteraceae</taxon>
        <taxon>Paludibaculum</taxon>
    </lineage>
</organism>
<evidence type="ECO:0000313" key="2">
    <source>
        <dbReference type="EMBL" id="QOY88289.1"/>
    </source>
</evidence>
<dbReference type="InterPro" id="IPR004843">
    <property type="entry name" value="Calcineurin-like_PHP"/>
</dbReference>
<dbReference type="GO" id="GO:0016787">
    <property type="term" value="F:hydrolase activity"/>
    <property type="evidence" value="ECO:0007669"/>
    <property type="project" value="InterPro"/>
</dbReference>
<evidence type="ECO:0000313" key="3">
    <source>
        <dbReference type="Proteomes" id="UP000593892"/>
    </source>
</evidence>
<dbReference type="PRINTS" id="PR00114">
    <property type="entry name" value="STPHPHTASE"/>
</dbReference>
<keyword evidence="3" id="KW-1185">Reference proteome</keyword>
<dbReference type="SUPFAM" id="SSF56300">
    <property type="entry name" value="Metallo-dependent phosphatases"/>
    <property type="match status" value="1"/>
</dbReference>
<proteinExistence type="predicted"/>
<feature type="domain" description="Calcineurin-like phosphoesterase" evidence="1">
    <location>
        <begin position="20"/>
        <end position="276"/>
    </location>
</feature>
<gene>
    <name evidence="2" type="ORF">IRI77_37090</name>
</gene>
<dbReference type="KEGG" id="pfer:IRI77_37090"/>
<dbReference type="AlphaFoldDB" id="A0A7S7NS70"/>
<dbReference type="Proteomes" id="UP000593892">
    <property type="component" value="Chromosome"/>
</dbReference>
<dbReference type="RefSeq" id="WP_194449952.1">
    <property type="nucleotide sequence ID" value="NZ_CP063849.1"/>
</dbReference>
<dbReference type="InterPro" id="IPR029052">
    <property type="entry name" value="Metallo-depent_PP-like"/>
</dbReference>
<name>A0A7S7NS70_PALFE</name>
<dbReference type="PANTHER" id="PTHR46546">
    <property type="entry name" value="SHEWANELLA-LIKE PROTEIN PHOSPHATASE 1"/>
    <property type="match status" value="1"/>
</dbReference>
<dbReference type="PANTHER" id="PTHR46546:SF4">
    <property type="entry name" value="SHEWANELLA-LIKE PROTEIN PHOSPHATASE 1"/>
    <property type="match status" value="1"/>
</dbReference>
<dbReference type="Gene3D" id="3.60.21.10">
    <property type="match status" value="1"/>
</dbReference>
<reference evidence="2 3" key="1">
    <citation type="submission" date="2020-10" db="EMBL/GenBank/DDBJ databases">
        <title>Complete genome sequence of Paludibaculum fermentans P105T, a facultatively anaerobic acidobacterium capable of dissimilatory Fe(III) reduction.</title>
        <authorList>
            <person name="Dedysh S.N."/>
            <person name="Beletsky A.V."/>
            <person name="Kulichevskaya I.S."/>
            <person name="Mardanov A.V."/>
            <person name="Ravin N.V."/>
        </authorList>
    </citation>
    <scope>NUCLEOTIDE SEQUENCE [LARGE SCALE GENOMIC DNA]</scope>
    <source>
        <strain evidence="2 3">P105</strain>
    </source>
</reference>
<dbReference type="InterPro" id="IPR006186">
    <property type="entry name" value="Ser/Thr-sp_prot-phosphatase"/>
</dbReference>
<dbReference type="EMBL" id="CP063849">
    <property type="protein sequence ID" value="QOY88289.1"/>
    <property type="molecule type" value="Genomic_DNA"/>
</dbReference>
<dbReference type="Pfam" id="PF00149">
    <property type="entry name" value="Metallophos"/>
    <property type="match status" value="1"/>
</dbReference>
<evidence type="ECO:0000259" key="1">
    <source>
        <dbReference type="Pfam" id="PF00149"/>
    </source>
</evidence>